<feature type="non-terminal residue" evidence="1">
    <location>
        <position position="1"/>
    </location>
</feature>
<dbReference type="Proteomes" id="UP001642360">
    <property type="component" value="Unassembled WGS sequence"/>
</dbReference>
<dbReference type="AlphaFoldDB" id="A0ABC8REC9"/>
<evidence type="ECO:0000313" key="1">
    <source>
        <dbReference type="EMBL" id="CAK9143324.1"/>
    </source>
</evidence>
<keyword evidence="2" id="KW-1185">Reference proteome</keyword>
<accession>A0ABC8REC9</accession>
<evidence type="ECO:0000313" key="2">
    <source>
        <dbReference type="Proteomes" id="UP001642360"/>
    </source>
</evidence>
<comment type="caution">
    <text evidence="1">The sequence shown here is derived from an EMBL/GenBank/DDBJ whole genome shotgun (WGS) entry which is preliminary data.</text>
</comment>
<name>A0ABC8REC9_9AQUA</name>
<organism evidence="1 2">
    <name type="scientific">Ilex paraguariensis</name>
    <name type="common">yerba mate</name>
    <dbReference type="NCBI Taxonomy" id="185542"/>
    <lineage>
        <taxon>Eukaryota</taxon>
        <taxon>Viridiplantae</taxon>
        <taxon>Streptophyta</taxon>
        <taxon>Embryophyta</taxon>
        <taxon>Tracheophyta</taxon>
        <taxon>Spermatophyta</taxon>
        <taxon>Magnoliopsida</taxon>
        <taxon>eudicotyledons</taxon>
        <taxon>Gunneridae</taxon>
        <taxon>Pentapetalae</taxon>
        <taxon>asterids</taxon>
        <taxon>campanulids</taxon>
        <taxon>Aquifoliales</taxon>
        <taxon>Aquifoliaceae</taxon>
        <taxon>Ilex</taxon>
    </lineage>
</organism>
<dbReference type="Gene3D" id="3.60.10.10">
    <property type="entry name" value="Endonuclease/exonuclease/phosphatase"/>
    <property type="match status" value="1"/>
</dbReference>
<proteinExistence type="predicted"/>
<feature type="non-terminal residue" evidence="1">
    <location>
        <position position="67"/>
    </location>
</feature>
<protein>
    <submittedName>
        <fullName evidence="1">Uncharacterized protein</fullName>
    </submittedName>
</protein>
<reference evidence="1 2" key="1">
    <citation type="submission" date="2024-02" db="EMBL/GenBank/DDBJ databases">
        <authorList>
            <person name="Vignale AGUSTIN F."/>
            <person name="Sosa J E."/>
            <person name="Modenutti C."/>
        </authorList>
    </citation>
    <scope>NUCLEOTIDE SEQUENCE [LARGE SCALE GENOMIC DNA]</scope>
</reference>
<dbReference type="PANTHER" id="PTHR33710:SF86">
    <property type="entry name" value="VIRAL MOVEMENT PROTEIN"/>
    <property type="match status" value="1"/>
</dbReference>
<dbReference type="EMBL" id="CAUOFW020001289">
    <property type="protein sequence ID" value="CAK9143324.1"/>
    <property type="molecule type" value="Genomic_DNA"/>
</dbReference>
<dbReference type="InterPro" id="IPR036691">
    <property type="entry name" value="Endo/exonu/phosph_ase_sf"/>
</dbReference>
<sequence>DLGYEGQAHTWWNGSIHPFSMKERIYRVWVSITWMSQFSKSKVVNTPSTDSDHYQLLLKITSGGDEE</sequence>
<gene>
    <name evidence="1" type="ORF">ILEXP_LOCUS11024</name>
</gene>
<dbReference type="PANTHER" id="PTHR33710">
    <property type="entry name" value="BNAC02G09200D PROTEIN"/>
    <property type="match status" value="1"/>
</dbReference>